<dbReference type="CDD" id="cd04187">
    <property type="entry name" value="DPM1_like_bac"/>
    <property type="match status" value="1"/>
</dbReference>
<evidence type="ECO:0000313" key="9">
    <source>
        <dbReference type="EMBL" id="KAA0259548.1"/>
    </source>
</evidence>
<keyword evidence="7" id="KW-0472">Membrane</keyword>
<evidence type="ECO:0000256" key="4">
    <source>
        <dbReference type="ARBA" id="ARBA00022692"/>
    </source>
</evidence>
<dbReference type="Gene3D" id="3.90.550.10">
    <property type="entry name" value="Spore Coat Polysaccharide Biosynthesis Protein SpsA, Chain A"/>
    <property type="match status" value="1"/>
</dbReference>
<organism evidence="9 10">
    <name type="scientific">Deferribacter autotrophicus</name>
    <dbReference type="NCBI Taxonomy" id="500465"/>
    <lineage>
        <taxon>Bacteria</taxon>
        <taxon>Pseudomonadati</taxon>
        <taxon>Deferribacterota</taxon>
        <taxon>Deferribacteres</taxon>
        <taxon>Deferribacterales</taxon>
        <taxon>Deferribacteraceae</taxon>
        <taxon>Deferribacter</taxon>
    </lineage>
</organism>
<evidence type="ECO:0000256" key="5">
    <source>
        <dbReference type="ARBA" id="ARBA00022985"/>
    </source>
</evidence>
<dbReference type="Proteomes" id="UP000322876">
    <property type="component" value="Unassembled WGS sequence"/>
</dbReference>
<protein>
    <submittedName>
        <fullName evidence="9">Glycosyltransferase family 2 protein</fullName>
    </submittedName>
</protein>
<evidence type="ECO:0000256" key="1">
    <source>
        <dbReference type="ARBA" id="ARBA00022475"/>
    </source>
</evidence>
<keyword evidence="4" id="KW-0812">Transmembrane</keyword>
<evidence type="ECO:0000256" key="6">
    <source>
        <dbReference type="ARBA" id="ARBA00022989"/>
    </source>
</evidence>
<dbReference type="SUPFAM" id="SSF53448">
    <property type="entry name" value="Nucleotide-diphospho-sugar transferases"/>
    <property type="match status" value="1"/>
</dbReference>
<dbReference type="GO" id="GO:0005886">
    <property type="term" value="C:plasma membrane"/>
    <property type="evidence" value="ECO:0007669"/>
    <property type="project" value="TreeGrafter"/>
</dbReference>
<keyword evidence="6" id="KW-1133">Transmembrane helix</keyword>
<dbReference type="EMBL" id="VFJB01000001">
    <property type="protein sequence ID" value="KAA0259548.1"/>
    <property type="molecule type" value="Genomic_DNA"/>
</dbReference>
<dbReference type="InterPro" id="IPR029044">
    <property type="entry name" value="Nucleotide-diphossugar_trans"/>
</dbReference>
<dbReference type="PANTHER" id="PTHR48090">
    <property type="entry name" value="UNDECAPRENYL-PHOSPHATE 4-DEOXY-4-FORMAMIDO-L-ARABINOSE TRANSFERASE-RELATED"/>
    <property type="match status" value="1"/>
</dbReference>
<gene>
    <name evidence="9" type="ORF">FHQ18_01330</name>
</gene>
<name>A0A5A8F8B9_9BACT</name>
<dbReference type="Pfam" id="PF00535">
    <property type="entry name" value="Glycos_transf_2"/>
    <property type="match status" value="1"/>
</dbReference>
<evidence type="ECO:0000259" key="8">
    <source>
        <dbReference type="Pfam" id="PF00535"/>
    </source>
</evidence>
<dbReference type="AlphaFoldDB" id="A0A5A8F8B9"/>
<reference evidence="9 10" key="1">
    <citation type="submission" date="2019-06" db="EMBL/GenBank/DDBJ databases">
        <title>Genomic insights into carbon and energy metabolism of Deferribacter autotrophicus revealed new metabolic traits in the phylum Deferribacteres.</title>
        <authorList>
            <person name="Slobodkin A.I."/>
            <person name="Slobodkina G.B."/>
            <person name="Allioux M."/>
            <person name="Alain K."/>
            <person name="Jebbar M."/>
            <person name="Shadrin V."/>
            <person name="Kublanov I.V."/>
            <person name="Toshchakov S.V."/>
            <person name="Bonch-Osmolovskaya E.A."/>
        </authorList>
    </citation>
    <scope>NUCLEOTIDE SEQUENCE [LARGE SCALE GENOMIC DNA]</scope>
    <source>
        <strain evidence="9 10">SL50</strain>
    </source>
</reference>
<keyword evidence="5" id="KW-0448">Lipopolysaccharide biosynthesis</keyword>
<dbReference type="GO" id="GO:0099621">
    <property type="term" value="F:undecaprenyl-phosphate 4-deoxy-4-formamido-L-arabinose transferase activity"/>
    <property type="evidence" value="ECO:0007669"/>
    <property type="project" value="TreeGrafter"/>
</dbReference>
<dbReference type="InterPro" id="IPR001173">
    <property type="entry name" value="Glyco_trans_2-like"/>
</dbReference>
<comment type="caution">
    <text evidence="9">The sequence shown here is derived from an EMBL/GenBank/DDBJ whole genome shotgun (WGS) entry which is preliminary data.</text>
</comment>
<keyword evidence="3 9" id="KW-0808">Transferase</keyword>
<keyword evidence="1" id="KW-1003">Cell membrane</keyword>
<keyword evidence="2" id="KW-0328">Glycosyltransferase</keyword>
<evidence type="ECO:0000313" key="10">
    <source>
        <dbReference type="Proteomes" id="UP000322876"/>
    </source>
</evidence>
<dbReference type="GO" id="GO:0009103">
    <property type="term" value="P:lipopolysaccharide biosynthetic process"/>
    <property type="evidence" value="ECO:0007669"/>
    <property type="project" value="UniProtKB-KW"/>
</dbReference>
<evidence type="ECO:0000256" key="7">
    <source>
        <dbReference type="ARBA" id="ARBA00023136"/>
    </source>
</evidence>
<dbReference type="PANTHER" id="PTHR48090:SF3">
    <property type="entry name" value="UNDECAPRENYL-PHOSPHATE 4-DEOXY-4-FORMAMIDO-L-ARABINOSE TRANSFERASE"/>
    <property type="match status" value="1"/>
</dbReference>
<feature type="domain" description="Glycosyltransferase 2-like" evidence="8">
    <location>
        <begin position="6"/>
        <end position="162"/>
    </location>
</feature>
<dbReference type="RefSeq" id="WP_149265368.1">
    <property type="nucleotide sequence ID" value="NZ_VFJB01000001.1"/>
</dbReference>
<evidence type="ECO:0000256" key="2">
    <source>
        <dbReference type="ARBA" id="ARBA00022676"/>
    </source>
</evidence>
<dbReference type="OrthoDB" id="9810303at2"/>
<sequence>MINKISFVIPVYNEEENLKRLYNEITEVANSLKYDYEILFVDDASTDNSLSIMKELADLDDRVKYISFEKNCGQSAALYAGFQNARGDVIITMDADLQNDPRDIPKMLEYYGEYDVVNGWRYNRQDTWAKKIGSKIGNFVRNWLTNETIKDTGCALKILRADMVRRIKMYRGLHRFIPTLMRLEGAKVIEVKVNHRPRAFGQSKYTNLKRAKEGLYDLIAVRWMIKRHLKIKVKEKNV</sequence>
<dbReference type="InterPro" id="IPR050256">
    <property type="entry name" value="Glycosyltransferase_2"/>
</dbReference>
<keyword evidence="10" id="KW-1185">Reference proteome</keyword>
<accession>A0A5A8F8B9</accession>
<proteinExistence type="predicted"/>
<evidence type="ECO:0000256" key="3">
    <source>
        <dbReference type="ARBA" id="ARBA00022679"/>
    </source>
</evidence>